<comment type="caution">
    <text evidence="11">The sequence shown here is derived from an EMBL/GenBank/DDBJ whole genome shotgun (WGS) entry which is preliminary data.</text>
</comment>
<dbReference type="GO" id="GO:0006879">
    <property type="term" value="P:intracellular iron ion homeostasis"/>
    <property type="evidence" value="ECO:0007669"/>
    <property type="project" value="TreeGrafter"/>
</dbReference>
<evidence type="ECO:0000313" key="12">
    <source>
        <dbReference type="Proteomes" id="UP000285146"/>
    </source>
</evidence>
<evidence type="ECO:0000313" key="11">
    <source>
        <dbReference type="EMBL" id="ROW11812.1"/>
    </source>
</evidence>
<evidence type="ECO:0000256" key="9">
    <source>
        <dbReference type="SAM" id="Phobius"/>
    </source>
</evidence>
<dbReference type="GO" id="GO:0006826">
    <property type="term" value="P:iron ion transport"/>
    <property type="evidence" value="ECO:0007669"/>
    <property type="project" value="TreeGrafter"/>
</dbReference>
<dbReference type="SUPFAM" id="SSF52343">
    <property type="entry name" value="Ferredoxin reductase-like, C-terminal NADP-linked domain"/>
    <property type="match status" value="1"/>
</dbReference>
<feature type="compositionally biased region" description="Polar residues" evidence="8">
    <location>
        <begin position="494"/>
        <end position="528"/>
    </location>
</feature>
<feature type="transmembrane region" description="Helical" evidence="9">
    <location>
        <begin position="13"/>
        <end position="36"/>
    </location>
</feature>
<dbReference type="STRING" id="1230097.A0A423X7A4"/>
<keyword evidence="6 9" id="KW-0472">Membrane</keyword>
<dbReference type="InterPro" id="IPR039261">
    <property type="entry name" value="FNR_nucleotide-bd"/>
</dbReference>
<keyword evidence="5" id="KW-0406">Ion transport</keyword>
<dbReference type="Pfam" id="PF08022">
    <property type="entry name" value="FAD_binding_8"/>
    <property type="match status" value="1"/>
</dbReference>
<gene>
    <name evidence="11" type="ORF">VPNG_04996</name>
</gene>
<evidence type="ECO:0000256" key="1">
    <source>
        <dbReference type="ARBA" id="ARBA00004141"/>
    </source>
</evidence>
<feature type="compositionally biased region" description="Polar residues" evidence="8">
    <location>
        <begin position="423"/>
        <end position="436"/>
    </location>
</feature>
<protein>
    <recommendedName>
        <fullName evidence="10">FAD-binding FR-type domain-containing protein</fullName>
    </recommendedName>
</protein>
<dbReference type="SFLD" id="SFLDS00052">
    <property type="entry name" value="Ferric_Reductase_Domain"/>
    <property type="match status" value="1"/>
</dbReference>
<feature type="region of interest" description="Disordered" evidence="8">
    <location>
        <begin position="313"/>
        <end position="528"/>
    </location>
</feature>
<feature type="transmembrane region" description="Helical" evidence="9">
    <location>
        <begin position="91"/>
        <end position="113"/>
    </location>
</feature>
<feature type="compositionally biased region" description="Basic and acidic residues" evidence="8">
    <location>
        <begin position="345"/>
        <end position="357"/>
    </location>
</feature>
<name>A0A423X7A4_9PEZI</name>
<accession>A0A423X7A4</accession>
<feature type="compositionally biased region" description="Low complexity" evidence="8">
    <location>
        <begin position="398"/>
        <end position="414"/>
    </location>
</feature>
<dbReference type="SFLD" id="SFLDG01168">
    <property type="entry name" value="Ferric_reductase_subgroup_(FRE"/>
    <property type="match status" value="1"/>
</dbReference>
<feature type="transmembrane region" description="Helical" evidence="9">
    <location>
        <begin position="713"/>
        <end position="734"/>
    </location>
</feature>
<dbReference type="EMBL" id="LKEB01000025">
    <property type="protein sequence ID" value="ROW11812.1"/>
    <property type="molecule type" value="Genomic_DNA"/>
</dbReference>
<dbReference type="InterPro" id="IPR051410">
    <property type="entry name" value="Ferric/Cupric_Reductase"/>
</dbReference>
<comment type="subcellular location">
    <subcellularLocation>
        <location evidence="1">Membrane</location>
        <topology evidence="1">Multi-pass membrane protein</topology>
    </subcellularLocation>
</comment>
<feature type="transmembrane region" description="Helical" evidence="9">
    <location>
        <begin position="48"/>
        <end position="71"/>
    </location>
</feature>
<reference evidence="11 12" key="1">
    <citation type="submission" date="2015-09" db="EMBL/GenBank/DDBJ databases">
        <title>Host preference determinants of Valsa canker pathogens revealed by comparative genomics.</title>
        <authorList>
            <person name="Yin Z."/>
            <person name="Huang L."/>
        </authorList>
    </citation>
    <scope>NUCLEOTIDE SEQUENCE [LARGE SCALE GENOMIC DNA]</scope>
    <source>
        <strain evidence="11 12">SXYLt</strain>
    </source>
</reference>
<dbReference type="PANTHER" id="PTHR32361:SF9">
    <property type="entry name" value="FERRIC REDUCTASE TRANSMEMBRANE COMPONENT 3-RELATED"/>
    <property type="match status" value="1"/>
</dbReference>
<sequence>MWDFGEDNRGPEMAVVAIVVTSLCFIAVCLRCYTMVMILKRFLIEDWLAVATCLLQVAFCSFVLLGVSHGLGAHVENVPVDERPKALLWKWAGQVGYIVVSTMVKFVVGIFLLRLCVNDGWQRITIWVLLVFVGLYNAFYVFIAIFQCQPVPYYWWRYTTDPPVTGQCNGHALATVPTYFAVIIGIAGDLILALLPITLIKKAKLDRKTKISVVCVLSLGSLASVATIARIPYIPQLISNPDYLYNFTDLAIWSVVECGIAITASSLATLRPLFVKLSILASNHFNSQFTSFKGGSAGLPIFNNHHHTTLISSSQRHDAQDNRYTAMPAKSAARSGQGSVASGRGKNEGIKVEKEFEMSIVTRGSSQDSNDQVEAEASEVLRPETAKYSISRDQQLYGSLRSSPGSSPSPLQPSHWDAPTIVPSITTRSPGSSISSVGGAWPLETFQPNAVTQSPRSLRSARKAGSLRSQRQSQRSTATTFGGVGFAHPDDVLGSSSQPSRFGHQYTNSDSGLQSHGTRLSPAPTNRLPTYKQHSPEVMQETKDEQHRLGLSGLLAGSPTASVMHLSDPVDEESTGSQLPHLYQEDASSPMRNHPVLPSNATSLFILFWFGINVFIHLYRLPLLESKYFFCFADRAGYVFIVNLPLLYLLAAKTQPIKLLTGQSYESLNIFHRRVGEFMCFEALVHTVSMLNWEFILEPIWLPPGDNDPWGYFTHPIIVNGIIAFLAYESLYLTSLGSFRQRWYELFLASHVTLQVIALVFLYLHFRTARPYALMSLAIFLVDRTIWRLGLKSATLTADLTVLPDGETLVLSANWDKPTSRFGWFPWPRQNIRHGWKPTDHVFLTVPALGRAHALQAHPFTIASAAPPARRDTSEDGDHSSHCWLSLLIRAHKGFTSDLLRYAQQHQRVSVRLDGPYGSTHALDMLRAADSAVLVAGGSGIAVTFPLVWALLKDDDAHDDAAYGLEFAKRGIERTRRATRPRVHMLWIIHSEEHHSWMPRERLDELVAAGLDLVIPPPTAVAGRPDVAGTVDGWIEEAGACGGQTAVVVSGPDGLNRMVRNTCSEAVVGITTSTSVTPPSANSADPNHYRDIFSLGHTEAAKLLNHHLRWWSAHEDTCNLMSWSSSLLFVLQYGLYRHRSPRDRSAFADIHLLVIDTRQFPPRTFVKDVEIIPIFAPFNNEGWDSRRTLSQFQNLRQSDYYFGEYLSQGDLDLTGKAAQTSFQTLIDLGLFSLVPQLRDQVNWTSWAKAVLRFRDHFHGTSDVQTSRAEVRGAITIAEGAFGGPWTIPVAAMLLALKPRQPSDSAIVRGFEAMFTEAELRTAGMSELYIDDERLPEVSQFRRLIGDIDRHLSPVDSLVDSFEAFGIEA</sequence>
<evidence type="ECO:0000259" key="10">
    <source>
        <dbReference type="PROSITE" id="PS51384"/>
    </source>
</evidence>
<dbReference type="PROSITE" id="PS51384">
    <property type="entry name" value="FAD_FR"/>
    <property type="match status" value="1"/>
</dbReference>
<dbReference type="PANTHER" id="PTHR32361">
    <property type="entry name" value="FERRIC/CUPRIC REDUCTASE TRANSMEMBRANE COMPONENT"/>
    <property type="match status" value="1"/>
</dbReference>
<keyword evidence="4 9" id="KW-1133">Transmembrane helix</keyword>
<dbReference type="GO" id="GO:0000293">
    <property type="term" value="F:ferric-chelate reductase activity"/>
    <property type="evidence" value="ECO:0007669"/>
    <property type="project" value="TreeGrafter"/>
</dbReference>
<keyword evidence="12" id="KW-1185">Reference proteome</keyword>
<feature type="transmembrane region" description="Helical" evidence="9">
    <location>
        <begin position="746"/>
        <end position="766"/>
    </location>
</feature>
<feature type="domain" description="FAD-binding FR-type" evidence="10">
    <location>
        <begin position="764"/>
        <end position="923"/>
    </location>
</feature>
<dbReference type="InParanoid" id="A0A423X7A4"/>
<dbReference type="InterPro" id="IPR013112">
    <property type="entry name" value="FAD-bd_8"/>
</dbReference>
<evidence type="ECO:0000256" key="3">
    <source>
        <dbReference type="ARBA" id="ARBA00022692"/>
    </source>
</evidence>
<dbReference type="InterPro" id="IPR049326">
    <property type="entry name" value="Rhodopsin_dom_fungi"/>
</dbReference>
<dbReference type="Pfam" id="PF20684">
    <property type="entry name" value="Fung_rhodopsin"/>
    <property type="match status" value="1"/>
</dbReference>
<feature type="compositionally biased region" description="Polar residues" evidence="8">
    <location>
        <begin position="446"/>
        <end position="457"/>
    </location>
</feature>
<dbReference type="InterPro" id="IPR017927">
    <property type="entry name" value="FAD-bd_FR_type"/>
</dbReference>
<proteinExistence type="predicted"/>
<evidence type="ECO:0000256" key="6">
    <source>
        <dbReference type="ARBA" id="ARBA00023136"/>
    </source>
</evidence>
<dbReference type="Proteomes" id="UP000285146">
    <property type="component" value="Unassembled WGS sequence"/>
</dbReference>
<organism evidence="11 12">
    <name type="scientific">Cytospora leucostoma</name>
    <dbReference type="NCBI Taxonomy" id="1230097"/>
    <lineage>
        <taxon>Eukaryota</taxon>
        <taxon>Fungi</taxon>
        <taxon>Dikarya</taxon>
        <taxon>Ascomycota</taxon>
        <taxon>Pezizomycotina</taxon>
        <taxon>Sordariomycetes</taxon>
        <taxon>Sordariomycetidae</taxon>
        <taxon>Diaporthales</taxon>
        <taxon>Cytosporaceae</taxon>
        <taxon>Cytospora</taxon>
    </lineage>
</organism>
<feature type="transmembrane region" description="Helical" evidence="9">
    <location>
        <begin position="125"/>
        <end position="146"/>
    </location>
</feature>
<evidence type="ECO:0000256" key="2">
    <source>
        <dbReference type="ARBA" id="ARBA00022448"/>
    </source>
</evidence>
<dbReference type="OrthoDB" id="4152607at2759"/>
<evidence type="ECO:0000256" key="5">
    <source>
        <dbReference type="ARBA" id="ARBA00023065"/>
    </source>
</evidence>
<evidence type="ECO:0000256" key="4">
    <source>
        <dbReference type="ARBA" id="ARBA00022989"/>
    </source>
</evidence>
<dbReference type="GO" id="GO:0015677">
    <property type="term" value="P:copper ion import"/>
    <property type="evidence" value="ECO:0007669"/>
    <property type="project" value="TreeGrafter"/>
</dbReference>
<feature type="transmembrane region" description="Helical" evidence="9">
    <location>
        <begin position="211"/>
        <end position="231"/>
    </location>
</feature>
<keyword evidence="7" id="KW-0325">Glycoprotein</keyword>
<keyword evidence="3 9" id="KW-0812">Transmembrane</keyword>
<dbReference type="CDD" id="cd06186">
    <property type="entry name" value="NOX_Duox_like_FAD_NADP"/>
    <property type="match status" value="1"/>
</dbReference>
<keyword evidence="2" id="KW-0813">Transport</keyword>
<dbReference type="Gene3D" id="3.40.50.80">
    <property type="entry name" value="Nucleotide-binding domain of ferredoxin-NADP reductase (FNR) module"/>
    <property type="match status" value="1"/>
</dbReference>
<dbReference type="GO" id="GO:0005886">
    <property type="term" value="C:plasma membrane"/>
    <property type="evidence" value="ECO:0007669"/>
    <property type="project" value="TreeGrafter"/>
</dbReference>
<feature type="transmembrane region" description="Helical" evidence="9">
    <location>
        <begin position="636"/>
        <end position="654"/>
    </location>
</feature>
<dbReference type="Pfam" id="PF01794">
    <property type="entry name" value="Ferric_reduct"/>
    <property type="match status" value="1"/>
</dbReference>
<evidence type="ECO:0000256" key="7">
    <source>
        <dbReference type="ARBA" id="ARBA00023180"/>
    </source>
</evidence>
<evidence type="ECO:0000256" key="8">
    <source>
        <dbReference type="SAM" id="MobiDB-lite"/>
    </source>
</evidence>
<dbReference type="InterPro" id="IPR013130">
    <property type="entry name" value="Fe3_Rdtase_TM_dom"/>
</dbReference>
<feature type="transmembrane region" description="Helical" evidence="9">
    <location>
        <begin position="179"/>
        <end position="199"/>
    </location>
</feature>
<feature type="transmembrane region" description="Helical" evidence="9">
    <location>
        <begin position="596"/>
        <end position="616"/>
    </location>
</feature>